<evidence type="ECO:0000313" key="1">
    <source>
        <dbReference type="EMBL" id="MDR7152054.1"/>
    </source>
</evidence>
<accession>A0ABU1WS89</accession>
<organism evidence="1 2">
    <name type="scientific">Hydrogenophaga palleronii</name>
    <dbReference type="NCBI Taxonomy" id="65655"/>
    <lineage>
        <taxon>Bacteria</taxon>
        <taxon>Pseudomonadati</taxon>
        <taxon>Pseudomonadota</taxon>
        <taxon>Betaproteobacteria</taxon>
        <taxon>Burkholderiales</taxon>
        <taxon>Comamonadaceae</taxon>
        <taxon>Hydrogenophaga</taxon>
    </lineage>
</organism>
<keyword evidence="2" id="KW-1185">Reference proteome</keyword>
<reference evidence="1 2" key="1">
    <citation type="submission" date="2023-07" db="EMBL/GenBank/DDBJ databases">
        <title>Sorghum-associated microbial communities from plants grown in Nebraska, USA.</title>
        <authorList>
            <person name="Schachtman D."/>
        </authorList>
    </citation>
    <scope>NUCLEOTIDE SEQUENCE [LARGE SCALE GENOMIC DNA]</scope>
    <source>
        <strain evidence="1 2">4249</strain>
    </source>
</reference>
<evidence type="ECO:0000313" key="2">
    <source>
        <dbReference type="Proteomes" id="UP001265700"/>
    </source>
</evidence>
<sequence>MDTASTPLDPSEDVLGFELAYALGFRDLHAAELGAPLIERGIAETAIAAQLLDRHAGLGLPQEPDDLFLGESALLHVRHSPGG</sequence>
<proteinExistence type="predicted"/>
<gene>
    <name evidence="1" type="ORF">J2W49_004030</name>
</gene>
<name>A0ABU1WS89_9BURK</name>
<comment type="caution">
    <text evidence="1">The sequence shown here is derived from an EMBL/GenBank/DDBJ whole genome shotgun (WGS) entry which is preliminary data.</text>
</comment>
<dbReference type="Proteomes" id="UP001265700">
    <property type="component" value="Unassembled WGS sequence"/>
</dbReference>
<protein>
    <submittedName>
        <fullName evidence="1">Uncharacterized protein</fullName>
    </submittedName>
</protein>
<dbReference type="EMBL" id="JAVDWU010000009">
    <property type="protein sequence ID" value="MDR7152054.1"/>
    <property type="molecule type" value="Genomic_DNA"/>
</dbReference>